<evidence type="ECO:0000313" key="1">
    <source>
        <dbReference type="EMBL" id="APR05181.1"/>
    </source>
</evidence>
<dbReference type="Proteomes" id="UP000185739">
    <property type="component" value="Chromosome"/>
</dbReference>
<keyword evidence="2" id="KW-1185">Reference proteome</keyword>
<dbReference type="PANTHER" id="PTHR17985:SF8">
    <property type="entry name" value="TRANSPORT AND GOLGI ORGANIZATION PROTEIN 2 HOMOLOG"/>
    <property type="match status" value="1"/>
</dbReference>
<gene>
    <name evidence="1" type="ORF">Tchl_2341</name>
</gene>
<name>A0A1H5RR58_9RHOO</name>
<dbReference type="PANTHER" id="PTHR17985">
    <property type="entry name" value="SER/THR-RICH PROTEIN T10 IN DGCR REGION"/>
    <property type="match status" value="1"/>
</dbReference>
<dbReference type="RefSeq" id="WP_075148584.1">
    <property type="nucleotide sequence ID" value="NZ_CP018839.1"/>
</dbReference>
<dbReference type="AlphaFoldDB" id="A0A1H5RR58"/>
<dbReference type="Gene3D" id="3.60.60.10">
    <property type="entry name" value="Penicillin V Acylase, Chain A"/>
    <property type="match status" value="1"/>
</dbReference>
<organism evidence="1 2">
    <name type="scientific">Thauera chlorobenzoica</name>
    <dbReference type="NCBI Taxonomy" id="96773"/>
    <lineage>
        <taxon>Bacteria</taxon>
        <taxon>Pseudomonadati</taxon>
        <taxon>Pseudomonadota</taxon>
        <taxon>Betaproteobacteria</taxon>
        <taxon>Rhodocyclales</taxon>
        <taxon>Zoogloeaceae</taxon>
        <taxon>Thauera</taxon>
    </lineage>
</organism>
<dbReference type="KEGG" id="tcl:Tchl_2341"/>
<sequence>MCLIVFAWRAHPDYPLVVAANRDEYFERPAAPAHWWTDAPELLAGRDLEAGGTWMGLTRSGRFAALTNYRDPSRRVSGAPSRGALVRQALEDGRDAAASLHAFAAERARYAAFNLLLSDGRTLGVLESTTGAVHLLEPGVYGLSNHLVDSPWPKLVKARAGLAQRLGAFTPAAAEPRPIAEEALFDALLALLRDPTPAPDPHLPDTGISLEWERWLSPAFIRAPGYGTRCSSVVLFGSDGRVRLREWSWDTHGELRSEVTHGFTR</sequence>
<proteinExistence type="predicted"/>
<evidence type="ECO:0000313" key="2">
    <source>
        <dbReference type="Proteomes" id="UP000185739"/>
    </source>
</evidence>
<reference evidence="1 2" key="1">
    <citation type="submission" date="2016-12" db="EMBL/GenBank/DDBJ databases">
        <title>Complete genome sequence of Thauera chlorobenzoica, a Betaproteobacterium degrading haloaromatics anaerobically to CO2 and halides.</title>
        <authorList>
            <person name="Goris T."/>
            <person name="Mergelsberg M."/>
            <person name="Boll M."/>
        </authorList>
    </citation>
    <scope>NUCLEOTIDE SEQUENCE [LARGE SCALE GENOMIC DNA]</scope>
    <source>
        <strain evidence="1 2">3CB1</strain>
    </source>
</reference>
<protein>
    <submittedName>
        <fullName evidence="1">TANGO2 domain-containing protein</fullName>
    </submittedName>
</protein>
<dbReference type="OrthoDB" id="4380123at2"/>
<dbReference type="EMBL" id="CP018839">
    <property type="protein sequence ID" value="APR05181.1"/>
    <property type="molecule type" value="Genomic_DNA"/>
</dbReference>
<dbReference type="STRING" id="96773.Tchl_2341"/>
<dbReference type="InterPro" id="IPR008551">
    <property type="entry name" value="TANGO2"/>
</dbReference>
<dbReference type="Pfam" id="PF05742">
    <property type="entry name" value="TANGO2"/>
    <property type="match status" value="1"/>
</dbReference>
<accession>A0A1H5RR58</accession>